<proteinExistence type="predicted"/>
<dbReference type="InterPro" id="IPR037050">
    <property type="entry name" value="DUF1254_sf"/>
</dbReference>
<dbReference type="Gene3D" id="2.60.120.600">
    <property type="entry name" value="Domain of unknown function DUF1214, C-terminal domain"/>
    <property type="match status" value="1"/>
</dbReference>
<evidence type="ECO:0000259" key="3">
    <source>
        <dbReference type="Pfam" id="PF06863"/>
    </source>
</evidence>
<feature type="domain" description="DUF1254" evidence="3">
    <location>
        <begin position="100"/>
        <end position="227"/>
    </location>
</feature>
<dbReference type="RefSeq" id="WP_089073928.1">
    <property type="nucleotide sequence ID" value="NZ_CBCSAM010000006.1"/>
</dbReference>
<evidence type="ECO:0000313" key="5">
    <source>
        <dbReference type="Proteomes" id="UP000242175"/>
    </source>
</evidence>
<sequence>MRKLIILICMLFSSIIVSEEQKTPNYNNFIPPEIMTPDEVKTRIGTLEFFDGLPSENTVKLLYDNLDFIRGVDAFLNFVPAASLESVRVGHKKYGVQNSNQVVIFESLMDSNPLWLTGNTDTVYASTFIDLRKNGLTVIEIPPGMGPGTVNDAYFRYIIDMGTPGPDKGKGGKYLLVPPDFKGEVPKGYYVAKTSSYINWLILRGFLKDGSTDYSVNLLKNGLKIYPYSTKDNPEKMEFIDVSGLPVNTIHANNYMFFMELNDVIQREPVDFISPELRGILSSIGMEKGKSFSPDERLKNILTDSVAVANGTARSLAFSPREKDAYIYPDLYWQTAFVGNDYRWLKDNGTGGRFLDARTLYFYIATVNTPAMQAKLPGVGSQYAYLAVDESKNYLHGSKKYKLTLPANIPAKDFWSIVVYDPQTRSELQTSQPFPSKNNKRNTDLKFNSDGSIDLFFSPEAPEKMKSNWIQTVPNKGWFLLLRLYGPTNAYFDQTWKPGSLTLIE</sequence>
<organism evidence="4 5">
    <name type="scientific">Paraphotobacterium marinum</name>
    <dbReference type="NCBI Taxonomy" id="1755811"/>
    <lineage>
        <taxon>Bacteria</taxon>
        <taxon>Pseudomonadati</taxon>
        <taxon>Pseudomonadota</taxon>
        <taxon>Gammaproteobacteria</taxon>
        <taxon>Vibrionales</taxon>
        <taxon>Vibrionaceae</taxon>
        <taxon>Paraphotobacterium</taxon>
    </lineage>
</organism>
<gene>
    <name evidence="4" type="ORF">CF386_08095</name>
</gene>
<keyword evidence="5" id="KW-1185">Reference proteome</keyword>
<evidence type="ECO:0000313" key="4">
    <source>
        <dbReference type="EMBL" id="ASK79020.1"/>
    </source>
</evidence>
<accession>A0A220VFI3</accession>
<dbReference type="InterPro" id="IPR037049">
    <property type="entry name" value="DUF1214_C_sf"/>
</dbReference>
<feature type="domain" description="DUF1214" evidence="2">
    <location>
        <begin position="382"/>
        <end position="488"/>
    </location>
</feature>
<dbReference type="Pfam" id="PF06863">
    <property type="entry name" value="DUF1254"/>
    <property type="match status" value="1"/>
</dbReference>
<dbReference type="PANTHER" id="PTHR36509:SF3">
    <property type="entry name" value="SIGNAL PEPTIDE PROTEIN"/>
    <property type="match status" value="1"/>
</dbReference>
<dbReference type="PANTHER" id="PTHR36509">
    <property type="entry name" value="BLL3101 PROTEIN"/>
    <property type="match status" value="1"/>
</dbReference>
<dbReference type="KEGG" id="pmai:CF386_08095"/>
<evidence type="ECO:0000256" key="1">
    <source>
        <dbReference type="SAM" id="SignalP"/>
    </source>
</evidence>
<dbReference type="InterPro" id="IPR010679">
    <property type="entry name" value="DUF1254"/>
</dbReference>
<evidence type="ECO:0008006" key="6">
    <source>
        <dbReference type="Google" id="ProtNLM"/>
    </source>
</evidence>
<feature type="chain" id="PRO_5012849685" description="DUF1254 domain-containing protein" evidence="1">
    <location>
        <begin position="20"/>
        <end position="505"/>
    </location>
</feature>
<evidence type="ECO:0000259" key="2">
    <source>
        <dbReference type="Pfam" id="PF06742"/>
    </source>
</evidence>
<feature type="signal peptide" evidence="1">
    <location>
        <begin position="1"/>
        <end position="19"/>
    </location>
</feature>
<name>A0A220VFI3_9GAMM</name>
<dbReference type="SUPFAM" id="SSF160935">
    <property type="entry name" value="VPA0735-like"/>
    <property type="match status" value="1"/>
</dbReference>
<protein>
    <recommendedName>
        <fullName evidence="6">DUF1254 domain-containing protein</fullName>
    </recommendedName>
</protein>
<reference evidence="4 5" key="1">
    <citation type="journal article" date="2016" name="Int. J. Syst. Evol. Microbiol.">
        <title>Paraphotobacterium marinum gen. nov., sp. nov., a member of the family Vibrionaceae, isolated from surface seawater.</title>
        <authorList>
            <person name="Huang Z."/>
            <person name="Dong C."/>
            <person name="Shao Z."/>
        </authorList>
    </citation>
    <scope>NUCLEOTIDE SEQUENCE [LARGE SCALE GENOMIC DNA]</scope>
    <source>
        <strain evidence="4 5">NSCS20N07D</strain>
    </source>
</reference>
<dbReference type="Gene3D" id="2.60.40.1610">
    <property type="entry name" value="Domain of unknown function DUF1254"/>
    <property type="match status" value="1"/>
</dbReference>
<dbReference type="InterPro" id="IPR010621">
    <property type="entry name" value="DUF1214"/>
</dbReference>
<dbReference type="OrthoDB" id="272779at2"/>
<dbReference type="EMBL" id="CP022356">
    <property type="protein sequence ID" value="ASK79020.1"/>
    <property type="molecule type" value="Genomic_DNA"/>
</dbReference>
<dbReference type="Proteomes" id="UP000242175">
    <property type="component" value="Chromosome small"/>
</dbReference>
<dbReference type="AlphaFoldDB" id="A0A220VFI3"/>
<keyword evidence="1" id="KW-0732">Signal</keyword>
<dbReference type="Pfam" id="PF06742">
    <property type="entry name" value="DUF1214"/>
    <property type="match status" value="1"/>
</dbReference>
<dbReference type="Gene3D" id="1.10.3360.10">
    <property type="entry name" value="VPA0735-like domain"/>
    <property type="match status" value="1"/>
</dbReference>